<keyword evidence="2" id="KW-1185">Reference proteome</keyword>
<evidence type="ECO:0000313" key="2">
    <source>
        <dbReference type="Proteomes" id="UP001165460"/>
    </source>
</evidence>
<proteinExistence type="predicted"/>
<dbReference type="RefSeq" id="WP_243361921.1">
    <property type="nucleotide sequence ID" value="NZ_JALGBH010000002.1"/>
</dbReference>
<protein>
    <submittedName>
        <fullName evidence="1">Uncharacterized protein</fullName>
    </submittedName>
</protein>
<evidence type="ECO:0000313" key="1">
    <source>
        <dbReference type="EMBL" id="MCJ0742974.1"/>
    </source>
</evidence>
<gene>
    <name evidence="1" type="ORF">MMF97_09655</name>
</gene>
<name>A0ABS9ZXC2_9SPHI</name>
<accession>A0ABS9ZXC2</accession>
<reference evidence="1" key="1">
    <citation type="submission" date="2022-03" db="EMBL/GenBank/DDBJ databases">
        <authorList>
            <person name="Woo C.Y."/>
        </authorList>
    </citation>
    <scope>NUCLEOTIDE SEQUENCE</scope>
    <source>
        <strain evidence="1">CYS-01</strain>
    </source>
</reference>
<comment type="caution">
    <text evidence="1">The sequence shown here is derived from an EMBL/GenBank/DDBJ whole genome shotgun (WGS) entry which is preliminary data.</text>
</comment>
<dbReference type="Proteomes" id="UP001165460">
    <property type="component" value="Unassembled WGS sequence"/>
</dbReference>
<organism evidence="1 2">
    <name type="scientific">Pedobacter montanisoli</name>
    <dbReference type="NCBI Taxonomy" id="2923277"/>
    <lineage>
        <taxon>Bacteria</taxon>
        <taxon>Pseudomonadati</taxon>
        <taxon>Bacteroidota</taxon>
        <taxon>Sphingobacteriia</taxon>
        <taxon>Sphingobacteriales</taxon>
        <taxon>Sphingobacteriaceae</taxon>
        <taxon>Pedobacter</taxon>
    </lineage>
</organism>
<dbReference type="EMBL" id="JALGBH010000002">
    <property type="protein sequence ID" value="MCJ0742974.1"/>
    <property type="molecule type" value="Genomic_DNA"/>
</dbReference>
<sequence>MKKLVIYSLLSLYVISGTEMQEVMKLPVLFQHYFEHKDLDKNITFWTYLTHHYSDIPHTDNDENRDMQLPFKTHDHCSGFAPALEPPTLSALRKLSNSIHIPFATRYNEDFVSSAYHNKVWQPPKAIVNI</sequence>